<name>A0A1W1CMY5_9ZZZZ</name>
<feature type="domain" description="Pyridoxamine kinase/Phosphomethylpyrimidine kinase" evidence="1">
    <location>
        <begin position="5"/>
        <end position="118"/>
    </location>
</feature>
<dbReference type="GO" id="GO:0008972">
    <property type="term" value="F:phosphomethylpyrimidine kinase activity"/>
    <property type="evidence" value="ECO:0007669"/>
    <property type="project" value="UniProtKB-EC"/>
</dbReference>
<proteinExistence type="predicted"/>
<dbReference type="InterPro" id="IPR013749">
    <property type="entry name" value="PM/HMP-P_kinase-1"/>
</dbReference>
<dbReference type="GO" id="GO:0008902">
    <property type="term" value="F:hydroxymethylpyrimidine kinase activity"/>
    <property type="evidence" value="ECO:0007669"/>
    <property type="project" value="TreeGrafter"/>
</dbReference>
<dbReference type="SUPFAM" id="SSF53613">
    <property type="entry name" value="Ribokinase-like"/>
    <property type="match status" value="1"/>
</dbReference>
<dbReference type="GO" id="GO:0005829">
    <property type="term" value="C:cytosol"/>
    <property type="evidence" value="ECO:0007669"/>
    <property type="project" value="TreeGrafter"/>
</dbReference>
<dbReference type="Pfam" id="PF08543">
    <property type="entry name" value="Phos_pyr_kin"/>
    <property type="match status" value="1"/>
</dbReference>
<dbReference type="PANTHER" id="PTHR20858:SF17">
    <property type="entry name" value="HYDROXYMETHYLPYRIMIDINE_PHOSPHOMETHYLPYRIMIDINE KINASE THI20-RELATED"/>
    <property type="match status" value="1"/>
</dbReference>
<gene>
    <name evidence="2" type="ORF">MNB_SUP05-5-881</name>
</gene>
<dbReference type="AlphaFoldDB" id="A0A1W1CMY5"/>
<evidence type="ECO:0000313" key="2">
    <source>
        <dbReference type="EMBL" id="SFV67129.1"/>
    </source>
</evidence>
<reference evidence="2" key="1">
    <citation type="submission" date="2016-10" db="EMBL/GenBank/DDBJ databases">
        <authorList>
            <person name="de Groot N.N."/>
        </authorList>
    </citation>
    <scope>NUCLEOTIDE SEQUENCE</scope>
</reference>
<organism evidence="2">
    <name type="scientific">hydrothermal vent metagenome</name>
    <dbReference type="NCBI Taxonomy" id="652676"/>
    <lineage>
        <taxon>unclassified sequences</taxon>
        <taxon>metagenomes</taxon>
        <taxon>ecological metagenomes</taxon>
    </lineage>
</organism>
<dbReference type="Gene3D" id="3.40.1190.20">
    <property type="match status" value="1"/>
</dbReference>
<dbReference type="EC" id="2.7.4.7" evidence="2"/>
<dbReference type="GO" id="GO:0009228">
    <property type="term" value="P:thiamine biosynthetic process"/>
    <property type="evidence" value="ECO:0007669"/>
    <property type="project" value="TreeGrafter"/>
</dbReference>
<keyword evidence="2" id="KW-0808">Transferase</keyword>
<dbReference type="PANTHER" id="PTHR20858">
    <property type="entry name" value="PHOSPHOMETHYLPYRIMIDINE KINASE"/>
    <property type="match status" value="1"/>
</dbReference>
<keyword evidence="2" id="KW-0418">Kinase</keyword>
<sequence length="124" mass="14032">MQDIEVFKKTILPFITLLIPNKNESLKLGAIIKTIPWVLITGGDDDKKIISHQLFNNGKLIKTFDYDKLPFQYHGSGCTLASSITALISQGLNIETACKEGLKYTYKTLINARKIAKHQYHPKR</sequence>
<accession>A0A1W1CMY5</accession>
<dbReference type="EMBL" id="FPHJ01000055">
    <property type="protein sequence ID" value="SFV67129.1"/>
    <property type="molecule type" value="Genomic_DNA"/>
</dbReference>
<evidence type="ECO:0000259" key="1">
    <source>
        <dbReference type="Pfam" id="PF08543"/>
    </source>
</evidence>
<dbReference type="InterPro" id="IPR029056">
    <property type="entry name" value="Ribokinase-like"/>
</dbReference>
<protein>
    <submittedName>
        <fullName evidence="2">Phosphomethylpyrimidine kinase</fullName>
        <ecNumber evidence="2">2.7.4.7</ecNumber>
    </submittedName>
</protein>